<dbReference type="EMBL" id="QZFU01000016">
    <property type="protein sequence ID" value="RJO76638.1"/>
    <property type="molecule type" value="Genomic_DNA"/>
</dbReference>
<comment type="caution">
    <text evidence="1">The sequence shown here is derived from an EMBL/GenBank/DDBJ whole genome shotgun (WGS) entry which is preliminary data.</text>
</comment>
<dbReference type="SUPFAM" id="SSF140453">
    <property type="entry name" value="EsxAB dimer-like"/>
    <property type="match status" value="1"/>
</dbReference>
<dbReference type="Gene3D" id="1.10.287.1060">
    <property type="entry name" value="ESAT-6-like"/>
    <property type="match status" value="1"/>
</dbReference>
<dbReference type="Proteomes" id="UP000266677">
    <property type="component" value="Unassembled WGS sequence"/>
</dbReference>
<dbReference type="Pfam" id="PF06013">
    <property type="entry name" value="WXG100"/>
    <property type="match status" value="1"/>
</dbReference>
<accession>A0A3A4KM54</accession>
<gene>
    <name evidence="1" type="ORF">D5S18_10195</name>
</gene>
<dbReference type="InterPro" id="IPR010310">
    <property type="entry name" value="T7SS_ESAT-6-like"/>
</dbReference>
<sequence>MSGDDVVYRVDLEHLDQVTAKVAGLLGFLDESLQGIDTRVRALHSEWSGASAAMHVQAHQDWAKGVAEIRAGVDAMHEAARTAHAHYSDVCAMNMKVFGR</sequence>
<name>A0A3A4KM54_9NOCA</name>
<reference evidence="1 2" key="1">
    <citation type="submission" date="2018-09" db="EMBL/GenBank/DDBJ databases">
        <title>YIM PH21274 draft genome.</title>
        <authorList>
            <person name="Miao C."/>
        </authorList>
    </citation>
    <scope>NUCLEOTIDE SEQUENCE [LARGE SCALE GENOMIC DNA]</scope>
    <source>
        <strain evidence="1 2">YIM PH 21724</strain>
    </source>
</reference>
<evidence type="ECO:0000313" key="1">
    <source>
        <dbReference type="EMBL" id="RJO76638.1"/>
    </source>
</evidence>
<dbReference type="OrthoDB" id="4556467at2"/>
<dbReference type="AlphaFoldDB" id="A0A3A4KM54"/>
<organism evidence="1 2">
    <name type="scientific">Nocardia panacis</name>
    <dbReference type="NCBI Taxonomy" id="2340916"/>
    <lineage>
        <taxon>Bacteria</taxon>
        <taxon>Bacillati</taxon>
        <taxon>Actinomycetota</taxon>
        <taxon>Actinomycetes</taxon>
        <taxon>Mycobacteriales</taxon>
        <taxon>Nocardiaceae</taxon>
        <taxon>Nocardia</taxon>
    </lineage>
</organism>
<protein>
    <submittedName>
        <fullName evidence="1">WXG100 family type VII secretion target</fullName>
    </submittedName>
</protein>
<dbReference type="RefSeq" id="WP_120039560.1">
    <property type="nucleotide sequence ID" value="NZ_QZFU01000016.1"/>
</dbReference>
<proteinExistence type="predicted"/>
<evidence type="ECO:0000313" key="2">
    <source>
        <dbReference type="Proteomes" id="UP000266677"/>
    </source>
</evidence>
<keyword evidence="2" id="KW-1185">Reference proteome</keyword>
<dbReference type="InterPro" id="IPR036689">
    <property type="entry name" value="ESAT-6-like_sf"/>
</dbReference>